<reference evidence="2 3" key="1">
    <citation type="journal article" date="2009" name="Nature">
        <title>Evolution of pathogenicity and sexual reproduction in eight Candida genomes.</title>
        <authorList>
            <person name="Butler G."/>
            <person name="Rasmussen M.D."/>
            <person name="Lin M.F."/>
            <person name="Santos M.A."/>
            <person name="Sakthikumar S."/>
            <person name="Munro C.A."/>
            <person name="Rheinbay E."/>
            <person name="Grabherr M."/>
            <person name="Forche A."/>
            <person name="Reedy J.L."/>
            <person name="Agrafioti I."/>
            <person name="Arnaud M.B."/>
            <person name="Bates S."/>
            <person name="Brown A.J."/>
            <person name="Brunke S."/>
            <person name="Costanzo M.C."/>
            <person name="Fitzpatrick D.A."/>
            <person name="de Groot P.W."/>
            <person name="Harris D."/>
            <person name="Hoyer L.L."/>
            <person name="Hube B."/>
            <person name="Klis F.M."/>
            <person name="Kodira C."/>
            <person name="Lennard N."/>
            <person name="Logue M.E."/>
            <person name="Martin R."/>
            <person name="Neiman A.M."/>
            <person name="Nikolaou E."/>
            <person name="Quail M.A."/>
            <person name="Quinn J."/>
            <person name="Santos M.C."/>
            <person name="Schmitzberger F.F."/>
            <person name="Sherlock G."/>
            <person name="Shah P."/>
            <person name="Silverstein K.A."/>
            <person name="Skrzypek M.S."/>
            <person name="Soll D."/>
            <person name="Staggs R."/>
            <person name="Stansfield I."/>
            <person name="Stumpf M.P."/>
            <person name="Sudbery P.E."/>
            <person name="Srikantha T."/>
            <person name="Zeng Q."/>
            <person name="Berman J."/>
            <person name="Berriman M."/>
            <person name="Heitman J."/>
            <person name="Gow N.A."/>
            <person name="Lorenz M.C."/>
            <person name="Birren B.W."/>
            <person name="Kellis M."/>
            <person name="Cuomo C.A."/>
        </authorList>
    </citation>
    <scope>NUCLEOTIDE SEQUENCE [LARGE SCALE GENOMIC DNA]</scope>
    <source>
        <strain evidence="2 3">WO-1</strain>
    </source>
</reference>
<proteinExistence type="predicted"/>
<keyword evidence="1" id="KW-1133">Transmembrane helix</keyword>
<evidence type="ECO:0000313" key="2">
    <source>
        <dbReference type="EMBL" id="EEQ46930.1"/>
    </source>
</evidence>
<organism evidence="2 3">
    <name type="scientific">Candida albicans (strain WO-1)</name>
    <name type="common">Yeast</name>
    <dbReference type="NCBI Taxonomy" id="294748"/>
    <lineage>
        <taxon>Eukaryota</taxon>
        <taxon>Fungi</taxon>
        <taxon>Dikarya</taxon>
        <taxon>Ascomycota</taxon>
        <taxon>Saccharomycotina</taxon>
        <taxon>Pichiomycetes</taxon>
        <taxon>Debaryomycetaceae</taxon>
        <taxon>Candida/Lodderomyces clade</taxon>
        <taxon>Candida</taxon>
    </lineage>
</organism>
<protein>
    <submittedName>
        <fullName evidence="2">Uncharacterized protein</fullName>
    </submittedName>
</protein>
<name>C4YTI9_CANAW</name>
<dbReference type="PaxDb" id="5476-C4YTI9"/>
<accession>C4YTI9</accession>
<dbReference type="VEuPathDB" id="FungiDB:CAWG_05482"/>
<dbReference type="AlphaFoldDB" id="C4YTI9"/>
<dbReference type="HOGENOM" id="CLU_2209643_0_0_1"/>
<keyword evidence="3" id="KW-1185">Reference proteome</keyword>
<evidence type="ECO:0000256" key="1">
    <source>
        <dbReference type="SAM" id="Phobius"/>
    </source>
</evidence>
<keyword evidence="1" id="KW-0472">Membrane</keyword>
<keyword evidence="1" id="KW-0812">Transmembrane</keyword>
<dbReference type="Proteomes" id="UP000001429">
    <property type="component" value="Chromosome 7"/>
</dbReference>
<gene>
    <name evidence="2" type="ORF">CAWG_05482</name>
</gene>
<evidence type="ECO:0000313" key="3">
    <source>
        <dbReference type="Proteomes" id="UP000001429"/>
    </source>
</evidence>
<dbReference type="OMA" id="FHMIILT"/>
<feature type="transmembrane region" description="Helical" evidence="1">
    <location>
        <begin position="25"/>
        <end position="44"/>
    </location>
</feature>
<dbReference type="EMBL" id="CM000313">
    <property type="protein sequence ID" value="EEQ46930.1"/>
    <property type="molecule type" value="Genomic_DNA"/>
</dbReference>
<sequence>MVKIIHFHMIILTKLIAVSNAARPLIVFVMSIYIYIYTVVLRHLGMKGEGGRGVPHSNKQDFVLDDLLAPSATNKPLIIFFSPPHDDLTNEPLPRKFQPVSSRVIYYRF</sequence>